<evidence type="ECO:0000256" key="3">
    <source>
        <dbReference type="ARBA" id="ARBA00022729"/>
    </source>
</evidence>
<name>A0A3D2SDX6_9BACE</name>
<dbReference type="SUPFAM" id="SSF53850">
    <property type="entry name" value="Periplasmic binding protein-like II"/>
    <property type="match status" value="1"/>
</dbReference>
<dbReference type="Proteomes" id="UP000263098">
    <property type="component" value="Unassembled WGS sequence"/>
</dbReference>
<dbReference type="Pfam" id="PF09084">
    <property type="entry name" value="NMT1"/>
    <property type="match status" value="1"/>
</dbReference>
<evidence type="ECO:0000256" key="1">
    <source>
        <dbReference type="ARBA" id="ARBA00004418"/>
    </source>
</evidence>
<dbReference type="EMBL" id="DPVG01000240">
    <property type="protein sequence ID" value="HCK24452.1"/>
    <property type="molecule type" value="Genomic_DNA"/>
</dbReference>
<dbReference type="AlphaFoldDB" id="A0A3D2SDX6"/>
<sequence>MSHTPMKVITLGVMPSVDYLPFIVAQKAGIYDTLGLTVNLIKYYSSTDRDHAFQSAQIDGTITDFLSAFQLKSSGIPLKIIMRNESYLCMIVRNGSNITSIKELKNKNIAVSRNTVVDYTTDFIIKTAGILPQQVNRPEIDNIPLRLLMLENGQIDASLFPDPYATIAMSNGHKSLTSTSELNISVTGTVFSVKALKEKKKEIELLIKGYNLGVDYIQNHPTDSLKQILIEEIGIPEALAGIIALPQYTHASLPSMDDLEKCASWLIEKNIIHKSFQYANVIDSSYIQSEQVNIEK</sequence>
<comment type="subcellular location">
    <subcellularLocation>
        <location evidence="1">Periplasm</location>
    </subcellularLocation>
</comment>
<dbReference type="GO" id="GO:0042597">
    <property type="term" value="C:periplasmic space"/>
    <property type="evidence" value="ECO:0007669"/>
    <property type="project" value="UniProtKB-SubCell"/>
</dbReference>
<evidence type="ECO:0000256" key="2">
    <source>
        <dbReference type="ARBA" id="ARBA00010742"/>
    </source>
</evidence>
<feature type="domain" description="SsuA/THI5-like" evidence="4">
    <location>
        <begin position="18"/>
        <end position="223"/>
    </location>
</feature>
<keyword evidence="3" id="KW-0732">Signal</keyword>
<proteinExistence type="inferred from homology"/>
<protein>
    <submittedName>
        <fullName evidence="5">Thiamine biosynthesis protein</fullName>
    </submittedName>
</protein>
<dbReference type="GO" id="GO:0042918">
    <property type="term" value="P:alkanesulfonate transmembrane transport"/>
    <property type="evidence" value="ECO:0007669"/>
    <property type="project" value="TreeGrafter"/>
</dbReference>
<organism evidence="5 6">
    <name type="scientific">Bacteroides graminisolvens</name>
    <dbReference type="NCBI Taxonomy" id="477666"/>
    <lineage>
        <taxon>Bacteria</taxon>
        <taxon>Pseudomonadati</taxon>
        <taxon>Bacteroidota</taxon>
        <taxon>Bacteroidia</taxon>
        <taxon>Bacteroidales</taxon>
        <taxon>Bacteroidaceae</taxon>
        <taxon>Bacteroides</taxon>
    </lineage>
</organism>
<dbReference type="PANTHER" id="PTHR30024">
    <property type="entry name" value="ALIPHATIC SULFONATES-BINDING PROTEIN-RELATED"/>
    <property type="match status" value="1"/>
</dbReference>
<comment type="similarity">
    <text evidence="2">Belongs to the bacterial solute-binding protein SsuA/TauA family.</text>
</comment>
<evidence type="ECO:0000313" key="6">
    <source>
        <dbReference type="Proteomes" id="UP000263098"/>
    </source>
</evidence>
<dbReference type="InterPro" id="IPR015168">
    <property type="entry name" value="SsuA/THI5"/>
</dbReference>
<dbReference type="PANTHER" id="PTHR30024:SF47">
    <property type="entry name" value="TAURINE-BINDING PERIPLASMIC PROTEIN"/>
    <property type="match status" value="1"/>
</dbReference>
<accession>A0A3D2SDX6</accession>
<evidence type="ECO:0000259" key="4">
    <source>
        <dbReference type="Pfam" id="PF09084"/>
    </source>
</evidence>
<gene>
    <name evidence="5" type="ORF">DHW31_06705</name>
</gene>
<reference evidence="5 6" key="1">
    <citation type="journal article" date="2018" name="Nat. Biotechnol.">
        <title>A standardized bacterial taxonomy based on genome phylogeny substantially revises the tree of life.</title>
        <authorList>
            <person name="Parks D.H."/>
            <person name="Chuvochina M."/>
            <person name="Waite D.W."/>
            <person name="Rinke C."/>
            <person name="Skarshewski A."/>
            <person name="Chaumeil P.A."/>
            <person name="Hugenholtz P."/>
        </authorList>
    </citation>
    <scope>NUCLEOTIDE SEQUENCE [LARGE SCALE GENOMIC DNA]</scope>
    <source>
        <strain evidence="5">UBA9667</strain>
    </source>
</reference>
<evidence type="ECO:0000313" key="5">
    <source>
        <dbReference type="EMBL" id="HCK24452.1"/>
    </source>
</evidence>
<comment type="caution">
    <text evidence="5">The sequence shown here is derived from an EMBL/GenBank/DDBJ whole genome shotgun (WGS) entry which is preliminary data.</text>
</comment>
<dbReference type="Gene3D" id="3.40.190.10">
    <property type="entry name" value="Periplasmic binding protein-like II"/>
    <property type="match status" value="2"/>
</dbReference>